<dbReference type="InterPro" id="IPR029030">
    <property type="entry name" value="Caspase-like_dom_sf"/>
</dbReference>
<accession>A0A7J7IVN1</accession>
<dbReference type="PROSITE" id="PS50207">
    <property type="entry name" value="CASPASE_P10"/>
    <property type="match status" value="1"/>
</dbReference>
<organism evidence="2 3">
    <name type="scientific">Bugula neritina</name>
    <name type="common">Brown bryozoan</name>
    <name type="synonym">Sertularia neritina</name>
    <dbReference type="NCBI Taxonomy" id="10212"/>
    <lineage>
        <taxon>Eukaryota</taxon>
        <taxon>Metazoa</taxon>
        <taxon>Spiralia</taxon>
        <taxon>Lophotrochozoa</taxon>
        <taxon>Bryozoa</taxon>
        <taxon>Gymnolaemata</taxon>
        <taxon>Cheilostomatida</taxon>
        <taxon>Flustrina</taxon>
        <taxon>Buguloidea</taxon>
        <taxon>Bugulidae</taxon>
        <taxon>Bugula</taxon>
    </lineage>
</organism>
<evidence type="ECO:0000259" key="1">
    <source>
        <dbReference type="PROSITE" id="PS50207"/>
    </source>
</evidence>
<dbReference type="Pfam" id="PF00656">
    <property type="entry name" value="Peptidase_C14"/>
    <property type="match status" value="1"/>
</dbReference>
<keyword evidence="3" id="KW-1185">Reference proteome</keyword>
<dbReference type="GO" id="GO:0004197">
    <property type="term" value="F:cysteine-type endopeptidase activity"/>
    <property type="evidence" value="ECO:0007669"/>
    <property type="project" value="InterPro"/>
</dbReference>
<dbReference type="OrthoDB" id="6116485at2759"/>
<evidence type="ECO:0000313" key="2">
    <source>
        <dbReference type="EMBL" id="KAF6017464.1"/>
    </source>
</evidence>
<proteinExistence type="predicted"/>
<gene>
    <name evidence="2" type="ORF">EB796_024233</name>
</gene>
<dbReference type="SUPFAM" id="SSF52129">
    <property type="entry name" value="Caspase-like"/>
    <property type="match status" value="1"/>
</dbReference>
<dbReference type="AlphaFoldDB" id="A0A7J7IVN1"/>
<comment type="caution">
    <text evidence="2">The sequence shown here is derived from an EMBL/GenBank/DDBJ whole genome shotgun (WGS) entry which is preliminary data.</text>
</comment>
<feature type="domain" description="Caspase family p10" evidence="1">
    <location>
        <begin position="33"/>
        <end position="98"/>
    </location>
</feature>
<dbReference type="EMBL" id="VXIV02003391">
    <property type="protein sequence ID" value="KAF6017464.1"/>
    <property type="molecule type" value="Genomic_DNA"/>
</dbReference>
<reference evidence="2" key="1">
    <citation type="submission" date="2020-06" db="EMBL/GenBank/DDBJ databases">
        <title>Draft genome of Bugula neritina, a colonial animal packing powerful symbionts and potential medicines.</title>
        <authorList>
            <person name="Rayko M."/>
        </authorList>
    </citation>
    <scope>NUCLEOTIDE SEQUENCE [LARGE SCALE GENOMIC DNA]</scope>
    <source>
        <strain evidence="2">Kwan_BN1</strain>
    </source>
</reference>
<dbReference type="InterPro" id="IPR002138">
    <property type="entry name" value="Pept_C14_p10"/>
</dbReference>
<dbReference type="InterPro" id="IPR011600">
    <property type="entry name" value="Pept_C14_caspase"/>
</dbReference>
<dbReference type="Proteomes" id="UP000593567">
    <property type="component" value="Unassembled WGS sequence"/>
</dbReference>
<dbReference type="GO" id="GO:0006508">
    <property type="term" value="P:proteolysis"/>
    <property type="evidence" value="ECO:0007669"/>
    <property type="project" value="InterPro"/>
</dbReference>
<sequence>MDGGSEYFYDHIPPALNPLRRHSDAIFVNSVLRGSEFIEALCDVLRYDGRKLEIMKLLARATRMMSYGPHTPVEYCHPNKDLRYPSVFSVLTKDFYFY</sequence>
<protein>
    <recommendedName>
        <fullName evidence="1">Caspase family p10 domain-containing protein</fullName>
    </recommendedName>
</protein>
<evidence type="ECO:0000313" key="3">
    <source>
        <dbReference type="Proteomes" id="UP000593567"/>
    </source>
</evidence>
<dbReference type="Gene3D" id="3.30.70.1470">
    <property type="entry name" value="Caspase-like"/>
    <property type="match status" value="1"/>
</dbReference>
<name>A0A7J7IVN1_BUGNE</name>